<proteinExistence type="predicted"/>
<dbReference type="Proteomes" id="UP000594637">
    <property type="component" value="Chromosome"/>
</dbReference>
<dbReference type="KEGG" id="arep:ID810_01365"/>
<protein>
    <submittedName>
        <fullName evidence="2">ATP-binding protein</fullName>
    </submittedName>
</protein>
<dbReference type="InterPro" id="IPR041664">
    <property type="entry name" value="AAA_16"/>
</dbReference>
<accession>A0A7T0LL82</accession>
<name>A0A7T0LL82_9ACTO</name>
<keyword evidence="3" id="KW-1185">Reference proteome</keyword>
<dbReference type="InterPro" id="IPR027417">
    <property type="entry name" value="P-loop_NTPase"/>
</dbReference>
<dbReference type="GO" id="GO:0005524">
    <property type="term" value="F:ATP binding"/>
    <property type="evidence" value="ECO:0007669"/>
    <property type="project" value="UniProtKB-KW"/>
</dbReference>
<feature type="domain" description="Orc1-like AAA ATPase" evidence="1">
    <location>
        <begin position="20"/>
        <end position="172"/>
    </location>
</feature>
<dbReference type="RefSeq" id="WP_166856541.1">
    <property type="nucleotide sequence ID" value="NZ_CP063989.1"/>
</dbReference>
<dbReference type="Pfam" id="PF13191">
    <property type="entry name" value="AAA_16"/>
    <property type="match status" value="1"/>
</dbReference>
<dbReference type="EMBL" id="CP063989">
    <property type="protein sequence ID" value="QPL05667.1"/>
    <property type="molecule type" value="Genomic_DNA"/>
</dbReference>
<keyword evidence="2" id="KW-0067">ATP-binding</keyword>
<evidence type="ECO:0000313" key="3">
    <source>
        <dbReference type="Proteomes" id="UP000594637"/>
    </source>
</evidence>
<reference evidence="2 3" key="1">
    <citation type="submission" date="2020-11" db="EMBL/GenBank/DDBJ databases">
        <title>Actinomyces sp. ZJ750.</title>
        <authorList>
            <person name="Zhou J."/>
        </authorList>
    </citation>
    <scope>NUCLEOTIDE SEQUENCE [LARGE SCALE GENOMIC DNA]</scope>
    <source>
        <strain evidence="2 3">ZJ750</strain>
    </source>
</reference>
<dbReference type="SUPFAM" id="SSF52540">
    <property type="entry name" value="P-loop containing nucleoside triphosphate hydrolases"/>
    <property type="match status" value="1"/>
</dbReference>
<gene>
    <name evidence="2" type="ORF">ID810_01365</name>
</gene>
<evidence type="ECO:0000313" key="2">
    <source>
        <dbReference type="EMBL" id="QPL05667.1"/>
    </source>
</evidence>
<organism evidence="2 3">
    <name type="scientific">Actinomyces respiraculi</name>
    <dbReference type="NCBI Taxonomy" id="2744574"/>
    <lineage>
        <taxon>Bacteria</taxon>
        <taxon>Bacillati</taxon>
        <taxon>Actinomycetota</taxon>
        <taxon>Actinomycetes</taxon>
        <taxon>Actinomycetales</taxon>
        <taxon>Actinomycetaceae</taxon>
        <taxon>Actinomyces</taxon>
    </lineage>
</organism>
<evidence type="ECO:0000259" key="1">
    <source>
        <dbReference type="Pfam" id="PF13191"/>
    </source>
</evidence>
<sequence>MRTPLDSPFSPGSDAVPQIWAGRSAQLSDWRDVLRPRRLAGLPERGRTILGEAGTGKSALVRRIAAHAAASGDWVTDQLRMPLGADPLKRLASALLALAASAGLSTAADARVGALLARVEAVAVSGVSLSLRQAPGAEPYTDLTSLLLEIGRAALRRGVVVLIHLDEVQNITRPEVLSHTLIALGDALSHEEEITLPGGVVASRALPVVVYLTGLPEFADMAGARSGATFARRFRTTILDSIGDDDLGAALQPLVTEGWPILSADGDARRVHMSAEARDLIVERACGEPFLFQLAGERAWYAGTSDLITADDVVRGWSDVAPEAEAHVQRLLERLPERERHFLDAMAGLEAQERTLTAITQAMGLSKATEAGTTARRLDLNRRIVQRGKPYSFRHRAIGAYLTSDWPAPS</sequence>
<keyword evidence="2" id="KW-0547">Nucleotide-binding</keyword>
<dbReference type="AlphaFoldDB" id="A0A7T0LL82"/>